<dbReference type="Pfam" id="PF04139">
    <property type="entry name" value="Rad9"/>
    <property type="match status" value="1"/>
</dbReference>
<dbReference type="PANTHER" id="PTHR15237">
    <property type="entry name" value="DNA REPAIR PROTEIN RAD9"/>
    <property type="match status" value="1"/>
</dbReference>
<dbReference type="OrthoDB" id="60092at2759"/>
<gene>
    <name evidence="1" type="ORF">HERILL_LOCUS5608</name>
</gene>
<dbReference type="EMBL" id="LR899010">
    <property type="protein sequence ID" value="CAD7082585.1"/>
    <property type="molecule type" value="Genomic_DNA"/>
</dbReference>
<dbReference type="InterPro" id="IPR046938">
    <property type="entry name" value="DNA_clamp_sf"/>
</dbReference>
<dbReference type="AlphaFoldDB" id="A0A7R8UKW9"/>
<keyword evidence="2" id="KW-1185">Reference proteome</keyword>
<organism evidence="1 2">
    <name type="scientific">Hermetia illucens</name>
    <name type="common">Black soldier fly</name>
    <dbReference type="NCBI Taxonomy" id="343691"/>
    <lineage>
        <taxon>Eukaryota</taxon>
        <taxon>Metazoa</taxon>
        <taxon>Ecdysozoa</taxon>
        <taxon>Arthropoda</taxon>
        <taxon>Hexapoda</taxon>
        <taxon>Insecta</taxon>
        <taxon>Pterygota</taxon>
        <taxon>Neoptera</taxon>
        <taxon>Endopterygota</taxon>
        <taxon>Diptera</taxon>
        <taxon>Brachycera</taxon>
        <taxon>Stratiomyomorpha</taxon>
        <taxon>Stratiomyidae</taxon>
        <taxon>Hermetiinae</taxon>
        <taxon>Hermetia</taxon>
    </lineage>
</organism>
<dbReference type="GO" id="GO:0031573">
    <property type="term" value="P:mitotic intra-S DNA damage checkpoint signaling"/>
    <property type="evidence" value="ECO:0007669"/>
    <property type="project" value="TreeGrafter"/>
</dbReference>
<evidence type="ECO:0000313" key="2">
    <source>
        <dbReference type="Proteomes" id="UP000594454"/>
    </source>
</evidence>
<accession>A0A7R8UKW9</accession>
<dbReference type="InterPro" id="IPR007268">
    <property type="entry name" value="Rad9/Ddc1"/>
</dbReference>
<sequence length="196" mass="22030">MKCVIPGTNARVFAKAIQSMAKIGSELFVEADDDGLSIRTVSATKSAFAMIRFEPNFFNDYNIESDTEDDFANKCKVSMKACIGVFKNMKQVELCKIHIDSAHSKLIVQLKCRLETIRTHSISILDFETLQAVYMTDNVPNVLSSSHKLFSEISNNFQMNEEEITLEAGADSLTVKNYVEGSHVDRKFMRSQLALK</sequence>
<proteinExistence type="predicted"/>
<dbReference type="GO" id="GO:0071479">
    <property type="term" value="P:cellular response to ionizing radiation"/>
    <property type="evidence" value="ECO:0007669"/>
    <property type="project" value="TreeGrafter"/>
</dbReference>
<reference evidence="1 2" key="1">
    <citation type="submission" date="2020-11" db="EMBL/GenBank/DDBJ databases">
        <authorList>
            <person name="Wallbank WR R."/>
            <person name="Pardo Diaz C."/>
            <person name="Kozak K."/>
            <person name="Martin S."/>
            <person name="Jiggins C."/>
            <person name="Moest M."/>
            <person name="Warren A I."/>
            <person name="Generalovic N T."/>
            <person name="Byers J.R.P. K."/>
            <person name="Montejo-Kovacevich G."/>
            <person name="Yen C E."/>
        </authorList>
    </citation>
    <scope>NUCLEOTIDE SEQUENCE [LARGE SCALE GENOMIC DNA]</scope>
</reference>
<protein>
    <submittedName>
        <fullName evidence="1">Uncharacterized protein</fullName>
    </submittedName>
</protein>
<dbReference type="Proteomes" id="UP000594454">
    <property type="component" value="Chromosome 2"/>
</dbReference>
<dbReference type="GO" id="GO:0000076">
    <property type="term" value="P:DNA replication checkpoint signaling"/>
    <property type="evidence" value="ECO:0007669"/>
    <property type="project" value="TreeGrafter"/>
</dbReference>
<dbReference type="Gene3D" id="3.70.10.10">
    <property type="match status" value="1"/>
</dbReference>
<dbReference type="GO" id="GO:0006281">
    <property type="term" value="P:DNA repair"/>
    <property type="evidence" value="ECO:0007669"/>
    <property type="project" value="TreeGrafter"/>
</dbReference>
<dbReference type="PANTHER" id="PTHR15237:SF0">
    <property type="entry name" value="CELL CYCLE CHECKPOINT CONTROL PROTEIN"/>
    <property type="match status" value="1"/>
</dbReference>
<evidence type="ECO:0000313" key="1">
    <source>
        <dbReference type="EMBL" id="CAD7082585.1"/>
    </source>
</evidence>
<dbReference type="SUPFAM" id="SSF55979">
    <property type="entry name" value="DNA clamp"/>
    <property type="match status" value="1"/>
</dbReference>
<dbReference type="InParanoid" id="A0A7R8UKW9"/>
<name>A0A7R8UKW9_HERIL</name>
<dbReference type="GO" id="GO:0030896">
    <property type="term" value="C:checkpoint clamp complex"/>
    <property type="evidence" value="ECO:0007669"/>
    <property type="project" value="InterPro"/>
</dbReference>